<keyword evidence="1" id="KW-1133">Transmembrane helix</keyword>
<proteinExistence type="predicted"/>
<keyword evidence="3" id="KW-1185">Reference proteome</keyword>
<reference evidence="2 3" key="1">
    <citation type="submission" date="2019-02" db="EMBL/GenBank/DDBJ databases">
        <title>Deep-cultivation of Planctomycetes and their phenomic and genomic characterization uncovers novel biology.</title>
        <authorList>
            <person name="Wiegand S."/>
            <person name="Jogler M."/>
            <person name="Boedeker C."/>
            <person name="Pinto D."/>
            <person name="Vollmers J."/>
            <person name="Rivas-Marin E."/>
            <person name="Kohn T."/>
            <person name="Peeters S.H."/>
            <person name="Heuer A."/>
            <person name="Rast P."/>
            <person name="Oberbeckmann S."/>
            <person name="Bunk B."/>
            <person name="Jeske O."/>
            <person name="Meyerdierks A."/>
            <person name="Storesund J.E."/>
            <person name="Kallscheuer N."/>
            <person name="Luecker S."/>
            <person name="Lage O.M."/>
            <person name="Pohl T."/>
            <person name="Merkel B.J."/>
            <person name="Hornburger P."/>
            <person name="Mueller R.-W."/>
            <person name="Bruemmer F."/>
            <person name="Labrenz M."/>
            <person name="Spormann A.M."/>
            <person name="Op den Camp H."/>
            <person name="Overmann J."/>
            <person name="Amann R."/>
            <person name="Jetten M.S.M."/>
            <person name="Mascher T."/>
            <person name="Medema M.H."/>
            <person name="Devos D.P."/>
            <person name="Kaster A.-K."/>
            <person name="Ovreas L."/>
            <person name="Rohde M."/>
            <person name="Galperin M.Y."/>
            <person name="Jogler C."/>
        </authorList>
    </citation>
    <scope>NUCLEOTIDE SEQUENCE [LARGE SCALE GENOMIC DNA]</scope>
    <source>
        <strain evidence="2 3">EC9</strain>
    </source>
</reference>
<evidence type="ECO:0000313" key="2">
    <source>
        <dbReference type="EMBL" id="QDS86811.1"/>
    </source>
</evidence>
<dbReference type="KEGG" id="ruv:EC9_09850"/>
<dbReference type="EMBL" id="CP036261">
    <property type="protein sequence ID" value="QDS86811.1"/>
    <property type="molecule type" value="Genomic_DNA"/>
</dbReference>
<organism evidence="2 3">
    <name type="scientific">Rosistilla ulvae</name>
    <dbReference type="NCBI Taxonomy" id="1930277"/>
    <lineage>
        <taxon>Bacteria</taxon>
        <taxon>Pseudomonadati</taxon>
        <taxon>Planctomycetota</taxon>
        <taxon>Planctomycetia</taxon>
        <taxon>Pirellulales</taxon>
        <taxon>Pirellulaceae</taxon>
        <taxon>Rosistilla</taxon>
    </lineage>
</organism>
<feature type="transmembrane region" description="Helical" evidence="1">
    <location>
        <begin position="148"/>
        <end position="167"/>
    </location>
</feature>
<evidence type="ECO:0000256" key="1">
    <source>
        <dbReference type="SAM" id="Phobius"/>
    </source>
</evidence>
<dbReference type="AlphaFoldDB" id="A0A517LW08"/>
<dbReference type="RefSeq" id="WP_145342775.1">
    <property type="nucleotide sequence ID" value="NZ_CP036261.1"/>
</dbReference>
<gene>
    <name evidence="2" type="ORF">EC9_09850</name>
</gene>
<sequence>MHLFTCPCGDSFPISTAQAGQSISCPHCNQSVLLPKLRDLKQLPSAQLAEEASPDRGWSGGQGLLFSVIFACLLASLGMSAWSSYRWLQIEKPPTRDEMIAIGHEEIANHSAPQLQEFWLNYGRPGMGTRRMPGYAQVQVYRDSWKHWAFGGYAASAVCLVALVLVIRKKSSST</sequence>
<evidence type="ECO:0000313" key="3">
    <source>
        <dbReference type="Proteomes" id="UP000319557"/>
    </source>
</evidence>
<protein>
    <submittedName>
        <fullName evidence="2">Uncharacterized protein</fullName>
    </submittedName>
</protein>
<keyword evidence="1" id="KW-0472">Membrane</keyword>
<keyword evidence="1" id="KW-0812">Transmembrane</keyword>
<accession>A0A517LW08</accession>
<feature type="transmembrane region" description="Helical" evidence="1">
    <location>
        <begin position="64"/>
        <end position="85"/>
    </location>
</feature>
<dbReference type="OrthoDB" id="270282at2"/>
<name>A0A517LW08_9BACT</name>
<dbReference type="Proteomes" id="UP000319557">
    <property type="component" value="Chromosome"/>
</dbReference>